<feature type="transmembrane region" description="Helical" evidence="1">
    <location>
        <begin position="76"/>
        <end position="95"/>
    </location>
</feature>
<feature type="transmembrane region" description="Helical" evidence="1">
    <location>
        <begin position="156"/>
        <end position="179"/>
    </location>
</feature>
<reference evidence="2 3" key="1">
    <citation type="submission" date="2023-08" db="EMBL/GenBank/DDBJ databases">
        <title>A Necator americanus chromosomal reference genome.</title>
        <authorList>
            <person name="Ilik V."/>
            <person name="Petrzelkova K.J."/>
            <person name="Pardy F."/>
            <person name="Fuh T."/>
            <person name="Niatou-Singa F.S."/>
            <person name="Gouil Q."/>
            <person name="Baker L."/>
            <person name="Ritchie M.E."/>
            <person name="Jex A.R."/>
            <person name="Gazzola D."/>
            <person name="Li H."/>
            <person name="Toshio Fujiwara R."/>
            <person name="Zhan B."/>
            <person name="Aroian R.V."/>
            <person name="Pafco B."/>
            <person name="Schwarz E.M."/>
        </authorList>
    </citation>
    <scope>NUCLEOTIDE SEQUENCE [LARGE SCALE GENOMIC DNA]</scope>
    <source>
        <strain evidence="2 3">Aroian</strain>
        <tissue evidence="2">Whole animal</tissue>
    </source>
</reference>
<evidence type="ECO:0008006" key="4">
    <source>
        <dbReference type="Google" id="ProtNLM"/>
    </source>
</evidence>
<dbReference type="PANTHER" id="PTHR11161:SF55">
    <property type="entry name" value="NOSE RESISTANT-TO-FLUOXETINE PROTEIN N-TERMINAL DOMAIN-CONTAINING PROTEIN"/>
    <property type="match status" value="1"/>
</dbReference>
<evidence type="ECO:0000256" key="1">
    <source>
        <dbReference type="SAM" id="Phobius"/>
    </source>
</evidence>
<organism evidence="2 3">
    <name type="scientific">Necator americanus</name>
    <name type="common">Human hookworm</name>
    <dbReference type="NCBI Taxonomy" id="51031"/>
    <lineage>
        <taxon>Eukaryota</taxon>
        <taxon>Metazoa</taxon>
        <taxon>Ecdysozoa</taxon>
        <taxon>Nematoda</taxon>
        <taxon>Chromadorea</taxon>
        <taxon>Rhabditida</taxon>
        <taxon>Rhabditina</taxon>
        <taxon>Rhabditomorpha</taxon>
        <taxon>Strongyloidea</taxon>
        <taxon>Ancylostomatidae</taxon>
        <taxon>Bunostominae</taxon>
        <taxon>Necator</taxon>
    </lineage>
</organism>
<protein>
    <recommendedName>
        <fullName evidence="4">Acyltransferase 3 domain-containing protein</fullName>
    </recommendedName>
</protein>
<feature type="transmembrane region" description="Helical" evidence="1">
    <location>
        <begin position="115"/>
        <end position="135"/>
    </location>
</feature>
<keyword evidence="1" id="KW-0812">Transmembrane</keyword>
<gene>
    <name evidence="2" type="primary">Necator_chrV.g21183</name>
    <name evidence="2" type="ORF">RB195_016390</name>
</gene>
<evidence type="ECO:0000313" key="3">
    <source>
        <dbReference type="Proteomes" id="UP001303046"/>
    </source>
</evidence>
<dbReference type="InterPro" id="IPR052728">
    <property type="entry name" value="O2_lipid_transport_reg"/>
</dbReference>
<keyword evidence="1" id="KW-1133">Transmembrane helix</keyword>
<keyword evidence="1" id="KW-0472">Membrane</keyword>
<comment type="caution">
    <text evidence="2">The sequence shown here is derived from an EMBL/GenBank/DDBJ whole genome shotgun (WGS) entry which is preliminary data.</text>
</comment>
<feature type="transmembrane region" description="Helical" evidence="1">
    <location>
        <begin position="41"/>
        <end position="64"/>
    </location>
</feature>
<feature type="transmembrane region" description="Helical" evidence="1">
    <location>
        <begin position="185"/>
        <end position="208"/>
    </location>
</feature>
<accession>A0ABR1E967</accession>
<proteinExistence type="predicted"/>
<dbReference type="PANTHER" id="PTHR11161">
    <property type="entry name" value="O-ACYLTRANSFERASE"/>
    <property type="match status" value="1"/>
</dbReference>
<evidence type="ECO:0000313" key="2">
    <source>
        <dbReference type="EMBL" id="KAK6759145.1"/>
    </source>
</evidence>
<keyword evidence="3" id="KW-1185">Reference proteome</keyword>
<dbReference type="Proteomes" id="UP001303046">
    <property type="component" value="Unassembled WGS sequence"/>
</dbReference>
<dbReference type="EMBL" id="JAVFWL010000005">
    <property type="protein sequence ID" value="KAK6759145.1"/>
    <property type="molecule type" value="Genomic_DNA"/>
</dbReference>
<sequence length="247" mass="28005">MSETTVSGLNIFQIFYFYLPPSNYQGGPKDPRMRDNDAYDFWIYQMPYIRCQTFIIGMLVGYFLEKKKTIRIRRSINLVMWLVALISMSIALFGLKDWASGHQWALFPRAMYSAFARPLWAFGLSWIVIACYYGYGGLISTLMSLPIWVPLSRLSFCAYLVHILVIGILFGIDHGAVHFSGISNALIRTCLPVAILTFAVAVFWSCTFELPFAKLEMKLLAGKRTASAKDKKVAHINGTIDIVKTKI</sequence>
<name>A0ABR1E967_NECAM</name>